<dbReference type="InterPro" id="IPR018952">
    <property type="entry name" value="2-5-oligoAdlate_synth_1_dom2/C"/>
</dbReference>
<evidence type="ECO:0000259" key="1">
    <source>
        <dbReference type="Pfam" id="PF10421"/>
    </source>
</evidence>
<dbReference type="AlphaFoldDB" id="A7SF47"/>
<feature type="domain" description="2'-5'-oligoadenylate synthetase 1" evidence="1">
    <location>
        <begin position="8"/>
        <end position="155"/>
    </location>
</feature>
<reference evidence="3 4" key="1">
    <citation type="journal article" date="2007" name="Science">
        <title>Sea anemone genome reveals ancestral eumetazoan gene repertoire and genomic organization.</title>
        <authorList>
            <person name="Putnam N.H."/>
            <person name="Srivastava M."/>
            <person name="Hellsten U."/>
            <person name="Dirks B."/>
            <person name="Chapman J."/>
            <person name="Salamov A."/>
            <person name="Terry A."/>
            <person name="Shapiro H."/>
            <person name="Lindquist E."/>
            <person name="Kapitonov V.V."/>
            <person name="Jurka J."/>
            <person name="Genikhovich G."/>
            <person name="Grigoriev I.V."/>
            <person name="Lucas S.M."/>
            <person name="Steele R.E."/>
            <person name="Finnerty J.R."/>
            <person name="Technau U."/>
            <person name="Martindale M.Q."/>
            <person name="Rokhsar D.S."/>
        </authorList>
    </citation>
    <scope>NUCLEOTIDE SEQUENCE [LARGE SCALE GENOMIC DNA]</scope>
    <source>
        <strain evidence="4">CH2 X CH6</strain>
        <strain evidence="3">CH2 x CH6</strain>
    </source>
</reference>
<dbReference type="InParanoid" id="A7SF47"/>
<name>A7SF47_NEMVE</name>
<dbReference type="HOGENOM" id="CLU_1637429_0_0_1"/>
<dbReference type="STRING" id="45351.A7SF47"/>
<evidence type="ECO:0000313" key="4">
    <source>
        <dbReference type="Proteomes" id="UP000001593"/>
    </source>
</evidence>
<dbReference type="eggNOG" id="ENOG502S7F7">
    <property type="taxonomic scope" value="Eukaryota"/>
</dbReference>
<dbReference type="KEGG" id="nve:5500209"/>
<dbReference type="Proteomes" id="UP000001593">
    <property type="component" value="Unassembled WGS sequence"/>
</dbReference>
<sequence>MAMQQTQEDQPYYITAACERQTEFVAGQPEKCKELIRVVKAWCEGVQWRNTGSKPGEYLLSLLVIAAYQIIHSDPQTDVTDKDVFTEFAELVNDESLEIFWNEYYFTDNYPRELFQEPFTLPIVQDPAIPPHNVAVTELKDWGQFRKEVVKWLEKMPGGGGE</sequence>
<dbReference type="EMBL" id="DS469641">
    <property type="protein sequence ID" value="EDO37692.1"/>
    <property type="molecule type" value="Genomic_DNA"/>
</dbReference>
<protein>
    <recommendedName>
        <fullName evidence="1">2'-5'-oligoadenylate synthetase 1 domain-containing protein</fullName>
    </recommendedName>
</protein>
<dbReference type="KEGG" id="nve:5509230"/>
<dbReference type="EMBL" id="DS470414">
    <property type="protein sequence ID" value="EDO29598.1"/>
    <property type="molecule type" value="Genomic_DNA"/>
</dbReference>
<keyword evidence="4" id="KW-1185">Reference proteome</keyword>
<proteinExistence type="predicted"/>
<evidence type="ECO:0000313" key="3">
    <source>
        <dbReference type="EMBL" id="EDO37692.1"/>
    </source>
</evidence>
<dbReference type="Pfam" id="PF10421">
    <property type="entry name" value="OAS1_C"/>
    <property type="match status" value="1"/>
</dbReference>
<evidence type="ECO:0000313" key="2">
    <source>
        <dbReference type="EMBL" id="EDO29598.1"/>
    </source>
</evidence>
<dbReference type="SUPFAM" id="SSF81631">
    <property type="entry name" value="PAP/OAS1 substrate-binding domain"/>
    <property type="match status" value="1"/>
</dbReference>
<gene>
    <name evidence="3" type="ORF">NEMVEDRAFT_v1g211311</name>
    <name evidence="2" type="ORF">NEMVEDRAFT_v1g221676</name>
</gene>
<dbReference type="PANTHER" id="PTHR11258:SF22">
    <property type="entry name" value="MATH DOMAIN-CONTAINING PROTEIN"/>
    <property type="match status" value="1"/>
</dbReference>
<dbReference type="OMA" id="YPRELFQ"/>
<dbReference type="PANTHER" id="PTHR11258">
    <property type="entry name" value="2-5 OLIGOADENYLATE SYNTHETASE"/>
    <property type="match status" value="1"/>
</dbReference>
<dbReference type="Gene3D" id="1.10.1410.20">
    <property type="entry name" value="2'-5'-oligoadenylate synthetase 1, domain 2"/>
    <property type="match status" value="1"/>
</dbReference>
<accession>A7SF47</accession>
<organism evidence="3 4">
    <name type="scientific">Nematostella vectensis</name>
    <name type="common">Starlet sea anemone</name>
    <dbReference type="NCBI Taxonomy" id="45351"/>
    <lineage>
        <taxon>Eukaryota</taxon>
        <taxon>Metazoa</taxon>
        <taxon>Cnidaria</taxon>
        <taxon>Anthozoa</taxon>
        <taxon>Hexacorallia</taxon>
        <taxon>Actiniaria</taxon>
        <taxon>Edwardsiidae</taxon>
        <taxon>Nematostella</taxon>
    </lineage>
</organism>